<comment type="caution">
    <text evidence="1">The sequence shown here is derived from an EMBL/GenBank/DDBJ whole genome shotgun (WGS) entry which is preliminary data.</text>
</comment>
<keyword evidence="2" id="KW-1185">Reference proteome</keyword>
<proteinExistence type="predicted"/>
<evidence type="ECO:0000313" key="1">
    <source>
        <dbReference type="EMBL" id="PCE63336.1"/>
    </source>
</evidence>
<protein>
    <recommendedName>
        <fullName evidence="3">Death-on-curing protein</fullName>
    </recommendedName>
</protein>
<reference evidence="1 2" key="1">
    <citation type="submission" date="2017-04" db="EMBL/GenBank/DDBJ databases">
        <title>A new member of the family Flavobacteriaceae isolated from ascidians.</title>
        <authorList>
            <person name="Chen L."/>
        </authorList>
    </citation>
    <scope>NUCLEOTIDE SEQUENCE [LARGE SCALE GENOMIC DNA]</scope>
    <source>
        <strain evidence="1 2">HQA918</strain>
    </source>
</reference>
<evidence type="ECO:0000313" key="2">
    <source>
        <dbReference type="Proteomes" id="UP000219559"/>
    </source>
</evidence>
<gene>
    <name evidence="1" type="ORF">B7P33_14045</name>
</gene>
<name>A0A2A4G5S8_9FLAO</name>
<dbReference type="InterPro" id="IPR011204">
    <property type="entry name" value="Virulence_RhuM-like"/>
</dbReference>
<dbReference type="PANTHER" id="PTHR35810:SF1">
    <property type="entry name" value="CYTOPLASMIC PROTEIN"/>
    <property type="match status" value="1"/>
</dbReference>
<dbReference type="EMBL" id="NBWU01000005">
    <property type="protein sequence ID" value="PCE63336.1"/>
    <property type="molecule type" value="Genomic_DNA"/>
</dbReference>
<accession>A0A2A4G5S8</accession>
<dbReference type="OrthoDB" id="9802752at2"/>
<evidence type="ECO:0008006" key="3">
    <source>
        <dbReference type="Google" id="ProtNLM"/>
    </source>
</evidence>
<dbReference type="PANTHER" id="PTHR35810">
    <property type="entry name" value="CYTOPLASMIC PROTEIN-RELATED"/>
    <property type="match status" value="1"/>
</dbReference>
<dbReference type="RefSeq" id="WP_097443291.1">
    <property type="nucleotide sequence ID" value="NZ_NBWU01000005.1"/>
</dbReference>
<dbReference type="Proteomes" id="UP000219559">
    <property type="component" value="Unassembled WGS sequence"/>
</dbReference>
<dbReference type="AlphaFoldDB" id="A0A2A4G5S8"/>
<organism evidence="1 2">
    <name type="scientific">Sediminicola luteus</name>
    <dbReference type="NCBI Taxonomy" id="319238"/>
    <lineage>
        <taxon>Bacteria</taxon>
        <taxon>Pseudomonadati</taxon>
        <taxon>Bacteroidota</taxon>
        <taxon>Flavobacteriia</taxon>
        <taxon>Flavobacteriales</taxon>
        <taxon>Flavobacteriaceae</taxon>
        <taxon>Sediminicola</taxon>
    </lineage>
</organism>
<dbReference type="Pfam" id="PF13310">
    <property type="entry name" value="Virulence_RhuM"/>
    <property type="match status" value="1"/>
</dbReference>
<sequence length="174" mass="20450">MPQNKFEIYQDSDGTNEIKVQFAGDTVWLNQRQMAQLFEKDSDTIGLHLKNIFKTKELDKNLTTEKFSVVQKEGTRHVRRKILFYNLDAIISVDYRVNSKRGTQFRIWANRILKEHLINGYTLNQRRLAQKEQEVQILKDGIKILGRAAGQLEIGFTQNVFYPFLKPECYHTKV</sequence>